<evidence type="ECO:0000313" key="1">
    <source>
        <dbReference type="EMBL" id="KAK7691860.1"/>
    </source>
</evidence>
<dbReference type="Proteomes" id="UP001385951">
    <property type="component" value="Unassembled WGS sequence"/>
</dbReference>
<evidence type="ECO:0000313" key="2">
    <source>
        <dbReference type="Proteomes" id="UP001385951"/>
    </source>
</evidence>
<accession>A0AAW0GEX9</accession>
<keyword evidence="2" id="KW-1185">Reference proteome</keyword>
<gene>
    <name evidence="1" type="ORF">QCA50_005264</name>
</gene>
<comment type="caution">
    <text evidence="1">The sequence shown here is derived from an EMBL/GenBank/DDBJ whole genome shotgun (WGS) entry which is preliminary data.</text>
</comment>
<dbReference type="AlphaFoldDB" id="A0AAW0GEX9"/>
<protein>
    <submittedName>
        <fullName evidence="1">Uncharacterized protein</fullName>
    </submittedName>
</protein>
<reference evidence="1 2" key="1">
    <citation type="submission" date="2022-09" db="EMBL/GenBank/DDBJ databases">
        <authorList>
            <person name="Palmer J.M."/>
        </authorList>
    </citation>
    <scope>NUCLEOTIDE SEQUENCE [LARGE SCALE GENOMIC DNA]</scope>
    <source>
        <strain evidence="1 2">DSM 7382</strain>
    </source>
</reference>
<proteinExistence type="predicted"/>
<sequence>MIRLESLVKFIYRDYGLSQCVNGRRAWCPTLRETSCSPLAGSASIAFRPFNVHRYDPGTLITHRTWYGIHRSKLLSISCLPHDCFSDANDLHSNMYRSRARRPHLVHPGPSVDMITRASRLHFGVEVLHCRSFLCQLPAQALASSRLQQGRRLAGASLRASTGAVSTESRTFGDLKTLMPPIHT</sequence>
<organism evidence="1 2">
    <name type="scientific">Cerrena zonata</name>
    <dbReference type="NCBI Taxonomy" id="2478898"/>
    <lineage>
        <taxon>Eukaryota</taxon>
        <taxon>Fungi</taxon>
        <taxon>Dikarya</taxon>
        <taxon>Basidiomycota</taxon>
        <taxon>Agaricomycotina</taxon>
        <taxon>Agaricomycetes</taxon>
        <taxon>Polyporales</taxon>
        <taxon>Cerrenaceae</taxon>
        <taxon>Cerrena</taxon>
    </lineage>
</organism>
<name>A0AAW0GEX9_9APHY</name>
<dbReference type="EMBL" id="JASBNA010000005">
    <property type="protein sequence ID" value="KAK7691860.1"/>
    <property type="molecule type" value="Genomic_DNA"/>
</dbReference>